<comment type="caution">
    <text evidence="3">The sequence shown here is derived from an EMBL/GenBank/DDBJ whole genome shotgun (WGS) entry which is preliminary data.</text>
</comment>
<sequence>MMQTKPTGLEVTLQLLNDTSKPLIVADLLTGPKSLCTMYQLLPVQTPSQFVWRVMTLWRQGVVSVGICRAHGVYCRLTGLGRSLQDVISSMSQWGEHQSSKKR</sequence>
<gene>
    <name evidence="3" type="ORF">IV55_GL000230</name>
    <name evidence="2" type="ORF">LSI01_09250</name>
</gene>
<reference evidence="3 4" key="1">
    <citation type="journal article" date="2015" name="Genome Announc.">
        <title>Expanding the biotechnology potential of lactobacilli through comparative genomics of 213 strains and associated genera.</title>
        <authorList>
            <person name="Sun Z."/>
            <person name="Harris H.M."/>
            <person name="McCann A."/>
            <person name="Guo C."/>
            <person name="Argimon S."/>
            <person name="Zhang W."/>
            <person name="Yang X."/>
            <person name="Jeffery I.B."/>
            <person name="Cooney J.C."/>
            <person name="Kagawa T.F."/>
            <person name="Liu W."/>
            <person name="Song Y."/>
            <person name="Salvetti E."/>
            <person name="Wrobel A."/>
            <person name="Rasinkangas P."/>
            <person name="Parkhill J."/>
            <person name="Rea M.C."/>
            <person name="O'Sullivan O."/>
            <person name="Ritari J."/>
            <person name="Douillard F.P."/>
            <person name="Paul Ross R."/>
            <person name="Yang R."/>
            <person name="Briner A.E."/>
            <person name="Felis G.E."/>
            <person name="de Vos W.M."/>
            <person name="Barrangou R."/>
            <person name="Klaenhammer T.R."/>
            <person name="Caufield P.W."/>
            <person name="Cui Y."/>
            <person name="Zhang H."/>
            <person name="O'Toole P.W."/>
        </authorList>
    </citation>
    <scope>NUCLEOTIDE SEQUENCE [LARGE SCALE GENOMIC DNA]</scope>
    <source>
        <strain evidence="3 4">DSM 22696</strain>
    </source>
</reference>
<dbReference type="SUPFAM" id="SSF46785">
    <property type="entry name" value="Winged helix' DNA-binding domain"/>
    <property type="match status" value="1"/>
</dbReference>
<name>A0A0R2LC40_9LACO</name>
<dbReference type="RefSeq" id="WP_057808561.1">
    <property type="nucleotide sequence ID" value="NZ_BJUD01000013.1"/>
</dbReference>
<evidence type="ECO:0000313" key="5">
    <source>
        <dbReference type="Proteomes" id="UP000321429"/>
    </source>
</evidence>
<dbReference type="Gene3D" id="1.10.10.10">
    <property type="entry name" value="Winged helix-like DNA-binding domain superfamily/Winged helix DNA-binding domain"/>
    <property type="match status" value="1"/>
</dbReference>
<dbReference type="InterPro" id="IPR002577">
    <property type="entry name" value="HTH_HxlR"/>
</dbReference>
<dbReference type="InterPro" id="IPR036390">
    <property type="entry name" value="WH_DNA-bd_sf"/>
</dbReference>
<dbReference type="OrthoDB" id="9800966at2"/>
<evidence type="ECO:0000259" key="1">
    <source>
        <dbReference type="Pfam" id="PF01638"/>
    </source>
</evidence>
<protein>
    <recommendedName>
        <fullName evidence="1">HTH hxlR-type domain-containing protein</fullName>
    </recommendedName>
</protein>
<dbReference type="STRING" id="348151.IV55_GL000230"/>
<organism evidence="3 4">
    <name type="scientific">Furfurilactobacillus siliginis</name>
    <dbReference type="NCBI Taxonomy" id="348151"/>
    <lineage>
        <taxon>Bacteria</taxon>
        <taxon>Bacillati</taxon>
        <taxon>Bacillota</taxon>
        <taxon>Bacilli</taxon>
        <taxon>Lactobacillales</taxon>
        <taxon>Lactobacillaceae</taxon>
        <taxon>Furfurilactobacillus</taxon>
    </lineage>
</organism>
<dbReference type="AlphaFoldDB" id="A0A0R2LC40"/>
<feature type="domain" description="HTH hxlR-type" evidence="1">
    <location>
        <begin position="21"/>
        <end position="101"/>
    </location>
</feature>
<dbReference type="Proteomes" id="UP000051139">
    <property type="component" value="Unassembled WGS sequence"/>
</dbReference>
<dbReference type="EMBL" id="JQCB01000001">
    <property type="protein sequence ID" value="KRN97302.1"/>
    <property type="molecule type" value="Genomic_DNA"/>
</dbReference>
<evidence type="ECO:0000313" key="4">
    <source>
        <dbReference type="Proteomes" id="UP000051139"/>
    </source>
</evidence>
<accession>A0A0R2LC40</accession>
<keyword evidence="4" id="KW-1185">Reference proteome</keyword>
<dbReference type="EMBL" id="BJUD01000013">
    <property type="protein sequence ID" value="GEK28614.1"/>
    <property type="molecule type" value="Genomic_DNA"/>
</dbReference>
<evidence type="ECO:0000313" key="3">
    <source>
        <dbReference type="EMBL" id="KRN97302.1"/>
    </source>
</evidence>
<evidence type="ECO:0000313" key="2">
    <source>
        <dbReference type="EMBL" id="GEK28614.1"/>
    </source>
</evidence>
<dbReference type="PATRIC" id="fig|348151.3.peg.235"/>
<proteinExistence type="predicted"/>
<dbReference type="Pfam" id="PF01638">
    <property type="entry name" value="HxlR"/>
    <property type="match status" value="1"/>
</dbReference>
<reference evidence="2 5" key="2">
    <citation type="submission" date="2019-07" db="EMBL/GenBank/DDBJ databases">
        <title>Whole genome shotgun sequence of Lactobacillus siliginis NBRC 101315.</title>
        <authorList>
            <person name="Hosoyama A."/>
            <person name="Uohara A."/>
            <person name="Ohji S."/>
            <person name="Ichikawa N."/>
        </authorList>
    </citation>
    <scope>NUCLEOTIDE SEQUENCE [LARGE SCALE GENOMIC DNA]</scope>
    <source>
        <strain evidence="2 5">NBRC 101315</strain>
    </source>
</reference>
<dbReference type="InterPro" id="IPR036388">
    <property type="entry name" value="WH-like_DNA-bd_sf"/>
</dbReference>
<dbReference type="Proteomes" id="UP000321429">
    <property type="component" value="Unassembled WGS sequence"/>
</dbReference>